<evidence type="ECO:0000313" key="3">
    <source>
        <dbReference type="EMBL" id="KAE8127451.1"/>
    </source>
</evidence>
<proteinExistence type="predicted"/>
<evidence type="ECO:0000313" key="4">
    <source>
        <dbReference type="Proteomes" id="UP000325415"/>
    </source>
</evidence>
<organism evidence="3 4">
    <name type="scientific">Bifidobacterium tibiigranuli</name>
    <dbReference type="NCBI Taxonomy" id="2172043"/>
    <lineage>
        <taxon>Bacteria</taxon>
        <taxon>Bacillati</taxon>
        <taxon>Actinomycetota</taxon>
        <taxon>Actinomycetes</taxon>
        <taxon>Bifidobacteriales</taxon>
        <taxon>Bifidobacteriaceae</taxon>
        <taxon>Bifidobacterium</taxon>
    </lineage>
</organism>
<keyword evidence="4" id="KW-1185">Reference proteome</keyword>
<dbReference type="EMBL" id="QDAG01000008">
    <property type="protein sequence ID" value="KAE8127451.1"/>
    <property type="molecule type" value="Genomic_DNA"/>
</dbReference>
<dbReference type="SMART" id="SM00954">
    <property type="entry name" value="RelA_SpoT"/>
    <property type="match status" value="1"/>
</dbReference>
<evidence type="ECO:0000256" key="1">
    <source>
        <dbReference type="SAM" id="MobiDB-lite"/>
    </source>
</evidence>
<dbReference type="AlphaFoldDB" id="A0A5N6RZM2"/>
<dbReference type="InterPro" id="IPR007685">
    <property type="entry name" value="RelA_SpoT"/>
</dbReference>
<dbReference type="CDD" id="cd05399">
    <property type="entry name" value="NT_Rel-Spo_like"/>
    <property type="match status" value="1"/>
</dbReference>
<dbReference type="PANTHER" id="PTHR47837">
    <property type="entry name" value="GTP PYROPHOSPHOKINASE YJBM"/>
    <property type="match status" value="1"/>
</dbReference>
<dbReference type="Gene3D" id="3.30.460.10">
    <property type="entry name" value="Beta Polymerase, domain 2"/>
    <property type="match status" value="1"/>
</dbReference>
<protein>
    <recommendedName>
        <fullName evidence="2">RelA/SpoT domain-containing protein</fullName>
    </recommendedName>
</protein>
<gene>
    <name evidence="3" type="ORF">DDE84_08155</name>
</gene>
<dbReference type="GO" id="GO:0015969">
    <property type="term" value="P:guanosine tetraphosphate metabolic process"/>
    <property type="evidence" value="ECO:0007669"/>
    <property type="project" value="InterPro"/>
</dbReference>
<evidence type="ECO:0000259" key="2">
    <source>
        <dbReference type="SMART" id="SM00954"/>
    </source>
</evidence>
<dbReference type="PANTHER" id="PTHR47837:SF1">
    <property type="entry name" value="GTP PYROPHOSPHOKINASE YJBM"/>
    <property type="match status" value="1"/>
</dbReference>
<dbReference type="Pfam" id="PF04607">
    <property type="entry name" value="RelA_SpoT"/>
    <property type="match status" value="1"/>
</dbReference>
<dbReference type="RefSeq" id="WP_152581214.1">
    <property type="nucleotide sequence ID" value="NZ_QDAG01000008.1"/>
</dbReference>
<dbReference type="OrthoDB" id="9789634at2"/>
<reference evidence="3 4" key="1">
    <citation type="submission" date="2018-04" db="EMBL/GenBank/DDBJ databases">
        <authorList>
            <person name="Eckel V.P."/>
            <person name="Vogel R.F."/>
        </authorList>
    </citation>
    <scope>NUCLEOTIDE SEQUENCE [LARGE SCALE GENOMIC DNA]</scope>
    <source>
        <strain evidence="4">TMW 2.1764</strain>
    </source>
</reference>
<sequence length="364" mass="41164">MTLDNVESPVSRNAATGAGRILRNSPSSHTADEYQTSFAIAQRWRAQHVEPTESCFKHVLDCSRQFDQSVATYRLKRMKSIIGKIRRPQSHFKLGELDDIGGCRLIVKTNDDVSRAAEYLQSTLSLKNHGQAQKDYISSPARSGYRSRHLLTNIPTDYGNYHVEIQIRTKLQHYWATAIEATDEIYGTNYKSGGADTHLSAVDNDRIRFFTTVSSLFALEERSPQIPGFTGDRDSLIGQLNELDCASQLLKDLRATTDSVFEIHTKLTECPELFLLKFSRANQYLDIDSFQQDHLKDALIQYDKLESEIQSGSSQQILSSTDADTSYDNVVLVYAQNPKQLDIAYPNYSANVNQFVEIVSHYLD</sequence>
<dbReference type="InterPro" id="IPR043519">
    <property type="entry name" value="NT_sf"/>
</dbReference>
<dbReference type="SUPFAM" id="SSF81301">
    <property type="entry name" value="Nucleotidyltransferase"/>
    <property type="match status" value="1"/>
</dbReference>
<dbReference type="GeneID" id="78127654"/>
<comment type="caution">
    <text evidence="3">The sequence shown here is derived from an EMBL/GenBank/DDBJ whole genome shotgun (WGS) entry which is preliminary data.</text>
</comment>
<dbReference type="Proteomes" id="UP000325415">
    <property type="component" value="Unassembled WGS sequence"/>
</dbReference>
<feature type="domain" description="RelA/SpoT" evidence="2">
    <location>
        <begin position="73"/>
        <end position="190"/>
    </location>
</feature>
<dbReference type="InterPro" id="IPR052366">
    <property type="entry name" value="GTP_Pyrophosphokinase"/>
</dbReference>
<accession>A0A5N6RZM2</accession>
<name>A0A5N6RZM2_9BIFI</name>
<feature type="region of interest" description="Disordered" evidence="1">
    <location>
        <begin position="1"/>
        <end position="29"/>
    </location>
</feature>